<dbReference type="PROSITE" id="PS50012">
    <property type="entry name" value="RCC1_3"/>
    <property type="match status" value="6"/>
</dbReference>
<evidence type="ECO:0000256" key="1">
    <source>
        <dbReference type="ARBA" id="ARBA00022658"/>
    </source>
</evidence>
<keyword evidence="2" id="KW-0677">Repeat</keyword>
<dbReference type="SMART" id="SM00635">
    <property type="entry name" value="BID_2"/>
    <property type="match status" value="1"/>
</dbReference>
<dbReference type="InterPro" id="IPR001119">
    <property type="entry name" value="SLH_dom"/>
</dbReference>
<dbReference type="PROSITE" id="PS51272">
    <property type="entry name" value="SLH"/>
    <property type="match status" value="3"/>
</dbReference>
<feature type="signal peptide" evidence="3">
    <location>
        <begin position="1"/>
        <end position="29"/>
    </location>
</feature>
<dbReference type="KEGG" id="cheb:HH215_16605"/>
<proteinExistence type="predicted"/>
<name>A0A7Z2VKH1_9BACL</name>
<dbReference type="InterPro" id="IPR009091">
    <property type="entry name" value="RCC1/BLIP-II"/>
</dbReference>
<dbReference type="InterPro" id="IPR058923">
    <property type="entry name" value="RCC1-like_dom"/>
</dbReference>
<dbReference type="Pfam" id="PF25390">
    <property type="entry name" value="WD40_RLD"/>
    <property type="match status" value="1"/>
</dbReference>
<evidence type="ECO:0000313" key="5">
    <source>
        <dbReference type="EMBL" id="QJD84640.1"/>
    </source>
</evidence>
<feature type="chain" id="PRO_5038950534" description="SLH domain-containing protein" evidence="3">
    <location>
        <begin position="30"/>
        <end position="729"/>
    </location>
</feature>
<accession>A0A7Z2VKH1</accession>
<organism evidence="5 6">
    <name type="scientific">Cohnella herbarum</name>
    <dbReference type="NCBI Taxonomy" id="2728023"/>
    <lineage>
        <taxon>Bacteria</taxon>
        <taxon>Bacillati</taxon>
        <taxon>Bacillota</taxon>
        <taxon>Bacilli</taxon>
        <taxon>Bacillales</taxon>
        <taxon>Paenibacillaceae</taxon>
        <taxon>Cohnella</taxon>
    </lineage>
</organism>
<dbReference type="Gene3D" id="2.130.10.30">
    <property type="entry name" value="Regulator of chromosome condensation 1/beta-lactamase-inhibitor protein II"/>
    <property type="match status" value="2"/>
</dbReference>
<dbReference type="Pfam" id="PF00395">
    <property type="entry name" value="SLH"/>
    <property type="match status" value="2"/>
</dbReference>
<dbReference type="InterPro" id="IPR051553">
    <property type="entry name" value="Ran_GTPase-activating"/>
</dbReference>
<dbReference type="InterPro" id="IPR003343">
    <property type="entry name" value="Big_2"/>
</dbReference>
<evidence type="ECO:0000256" key="2">
    <source>
        <dbReference type="ARBA" id="ARBA00022737"/>
    </source>
</evidence>
<dbReference type="GO" id="GO:0005085">
    <property type="term" value="F:guanyl-nucleotide exchange factor activity"/>
    <property type="evidence" value="ECO:0007669"/>
    <property type="project" value="TreeGrafter"/>
</dbReference>
<dbReference type="Pfam" id="PF00415">
    <property type="entry name" value="RCC1"/>
    <property type="match status" value="1"/>
</dbReference>
<dbReference type="PROSITE" id="PS00626">
    <property type="entry name" value="RCC1_2"/>
    <property type="match status" value="3"/>
</dbReference>
<dbReference type="RefSeq" id="WP_169280921.1">
    <property type="nucleotide sequence ID" value="NZ_CP051680.1"/>
</dbReference>
<evidence type="ECO:0000259" key="4">
    <source>
        <dbReference type="PROSITE" id="PS51272"/>
    </source>
</evidence>
<feature type="domain" description="SLH" evidence="4">
    <location>
        <begin position="609"/>
        <end position="669"/>
    </location>
</feature>
<dbReference type="SUPFAM" id="SSF49373">
    <property type="entry name" value="Invasin/intimin cell-adhesion fragments"/>
    <property type="match status" value="1"/>
</dbReference>
<feature type="domain" description="SLH" evidence="4">
    <location>
        <begin position="672"/>
        <end position="729"/>
    </location>
</feature>
<evidence type="ECO:0000256" key="3">
    <source>
        <dbReference type="SAM" id="SignalP"/>
    </source>
</evidence>
<dbReference type="InterPro" id="IPR000408">
    <property type="entry name" value="Reg_chr_condens"/>
</dbReference>
<reference evidence="5 6" key="1">
    <citation type="submission" date="2020-04" db="EMBL/GenBank/DDBJ databases">
        <title>Genome sequencing of novel species.</title>
        <authorList>
            <person name="Heo J."/>
            <person name="Kim S.-J."/>
            <person name="Kim J.-S."/>
            <person name="Hong S.-B."/>
            <person name="Kwon S.-W."/>
        </authorList>
    </citation>
    <scope>NUCLEOTIDE SEQUENCE [LARGE SCALE GENOMIC DNA]</scope>
    <source>
        <strain evidence="5 6">MFER-1</strain>
    </source>
</reference>
<keyword evidence="6" id="KW-1185">Reference proteome</keyword>
<evidence type="ECO:0000313" key="6">
    <source>
        <dbReference type="Proteomes" id="UP000502248"/>
    </source>
</evidence>
<dbReference type="InterPro" id="IPR008964">
    <property type="entry name" value="Invasin/intimin_cell_adhesion"/>
</dbReference>
<sequence length="729" mass="77120">MHTRRRKLGTTLVLWIAVSIIGFSAPLAAADPTIIKPVDLFIPIDIKLKDNLPPVDFKPISRPARVPTVIAGEGHSIALKSDGTVWAWGDNGYGQLGVGTVDKGSSIPVQVSNLSDIVAVAAEGGATFLKTGHTVALKSDGTVWTWGNNEYGQLGVGTADKGSSVPVQVPNLSDVVAIAAGSLHTMALKSDGTVWSWGYNYYGQLGNGGTASSSVPVQAKLNGVTAISAQYLQSAALRSDGTVWTWGANFNGQLGYDTKGKNNPTPKQVPIVKGIVSIEQGHLFTAALGGNGTVWTWGLNIFASLGNGTSGQETEFFNPQQVLYNMNPKKELNSVVAISAGQGHAITLLKDGTVWGWGENDYGQLGIGDLTDRPVATKVDLDGVFVAIGAGKFHSMALKNDGTVWTWGLNGSYRLGYTTPPPEPPEGSSNIPRQVANFTISKSTVSKSIVSISLDRDAYTLTAGGNDQIKVTATYSDGSSLNITDQAKYQSSNPDIASVSSAGVVAGLRAGQSSLTATFLDQTVNAKVTVVEPTGNAPMPGNTPMPIVTLSDIDGHWAESNIVQAVNQGIVFGYPDDTFRPDRSVSRAEFAVLLMNALKPPGKGADLVFKDKDAIGSWAINQIAQCVELSIIKGFSNGTFRPNKTITHAEMVTMVVRASRLPLADDAATGYLDNADIPQYARSHIVTAERYGIADYVLDNKFKPNEPSTRAESVTAIVNMLKVIKEKKG</sequence>
<protein>
    <recommendedName>
        <fullName evidence="4">SLH domain-containing protein</fullName>
    </recommendedName>
</protein>
<keyword evidence="1" id="KW-0344">Guanine-nucleotide releasing factor</keyword>
<dbReference type="PRINTS" id="PR00633">
    <property type="entry name" value="RCCNDNSATION"/>
</dbReference>
<dbReference type="AlphaFoldDB" id="A0A7Z2VKH1"/>
<dbReference type="PANTHER" id="PTHR45982">
    <property type="entry name" value="REGULATOR OF CHROMOSOME CONDENSATION"/>
    <property type="match status" value="1"/>
</dbReference>
<gene>
    <name evidence="5" type="ORF">HH215_16605</name>
</gene>
<dbReference type="Proteomes" id="UP000502248">
    <property type="component" value="Chromosome"/>
</dbReference>
<keyword evidence="3" id="KW-0732">Signal</keyword>
<dbReference type="GO" id="GO:0005737">
    <property type="term" value="C:cytoplasm"/>
    <property type="evidence" value="ECO:0007669"/>
    <property type="project" value="TreeGrafter"/>
</dbReference>
<dbReference type="EMBL" id="CP051680">
    <property type="protein sequence ID" value="QJD84640.1"/>
    <property type="molecule type" value="Genomic_DNA"/>
</dbReference>
<dbReference type="PANTHER" id="PTHR45982:SF1">
    <property type="entry name" value="REGULATOR OF CHROMOSOME CONDENSATION"/>
    <property type="match status" value="1"/>
</dbReference>
<dbReference type="SUPFAM" id="SSF50985">
    <property type="entry name" value="RCC1/BLIP-II"/>
    <property type="match status" value="1"/>
</dbReference>
<dbReference type="Pfam" id="PF13540">
    <property type="entry name" value="RCC1_2"/>
    <property type="match status" value="1"/>
</dbReference>
<feature type="domain" description="SLH" evidence="4">
    <location>
        <begin position="545"/>
        <end position="608"/>
    </location>
</feature>